<evidence type="ECO:0000256" key="1">
    <source>
        <dbReference type="SAM" id="MobiDB-lite"/>
    </source>
</evidence>
<dbReference type="Proteomes" id="UP000189796">
    <property type="component" value="Chromosome I"/>
</dbReference>
<accession>A0A1M5LJQ2</accession>
<evidence type="ECO:0000313" key="2">
    <source>
        <dbReference type="EMBL" id="SHG64899.1"/>
    </source>
</evidence>
<reference evidence="2 3" key="1">
    <citation type="submission" date="2016-11" db="EMBL/GenBank/DDBJ databases">
        <authorList>
            <person name="Jaros S."/>
            <person name="Januszkiewicz K."/>
            <person name="Wedrychowicz H."/>
        </authorList>
    </citation>
    <scope>NUCLEOTIDE SEQUENCE [LARGE SCALE GENOMIC DNA]</scope>
    <source>
        <strain evidence="2 3">GAS138</strain>
    </source>
</reference>
<dbReference type="OrthoDB" id="1779474at2"/>
<dbReference type="AlphaFoldDB" id="A0A1M5LJQ2"/>
<name>A0A1M5LJQ2_9BRAD</name>
<protein>
    <submittedName>
        <fullName evidence="2">Uncharacterized protein</fullName>
    </submittedName>
</protein>
<organism evidence="2 3">
    <name type="scientific">Bradyrhizobium erythrophlei</name>
    <dbReference type="NCBI Taxonomy" id="1437360"/>
    <lineage>
        <taxon>Bacteria</taxon>
        <taxon>Pseudomonadati</taxon>
        <taxon>Pseudomonadota</taxon>
        <taxon>Alphaproteobacteria</taxon>
        <taxon>Hyphomicrobiales</taxon>
        <taxon>Nitrobacteraceae</taxon>
        <taxon>Bradyrhizobium</taxon>
    </lineage>
</organism>
<dbReference type="EMBL" id="LT670817">
    <property type="protein sequence ID" value="SHG64899.1"/>
    <property type="molecule type" value="Genomic_DNA"/>
</dbReference>
<sequence length="367" mass="41633">MAIAYPPRDKPRRPPSLWADEPADAARSLGVEDPLPADEPGRWGDEHTDDVHALLEENARLRELLVQRRNAVTSRARASFFTPTPYGSGRIDAIPNHEQIREFCQFLAHEWRGKRHHSYAVPPRGKLAAWSRTVDGRWSAVGLADAVSKYAWSGKRFSENKAELDRFAADLQSAIRRDSNHDVCALLRAIMHWGGADNKYRQRRTFEWIERNADEISARLSSAVDLIKDEQASLDPFDGVNLIMNSTMAKIVGLADPEQKLVIYDGRVGAALGFFVARFTEERGIHQYDVADQLLFAVDREAKRSPETNRIHFPALFGKARDRCHASMVRWASQLIWQVAKECQASPREIEAALFMWGYNVSEDPED</sequence>
<dbReference type="RefSeq" id="WP_154072153.1">
    <property type="nucleotide sequence ID" value="NZ_LT670817.1"/>
</dbReference>
<proteinExistence type="predicted"/>
<evidence type="ECO:0000313" key="3">
    <source>
        <dbReference type="Proteomes" id="UP000189796"/>
    </source>
</evidence>
<gene>
    <name evidence="2" type="ORF">SAMN05443248_2247</name>
</gene>
<feature type="region of interest" description="Disordered" evidence="1">
    <location>
        <begin position="1"/>
        <end position="47"/>
    </location>
</feature>